<dbReference type="InterPro" id="IPR003779">
    <property type="entry name" value="CMD-like"/>
</dbReference>
<gene>
    <name evidence="3" type="ORF">SAMN04490201_2053</name>
</gene>
<reference evidence="3 4" key="1">
    <citation type="submission" date="2016-10" db="EMBL/GenBank/DDBJ databases">
        <authorList>
            <person name="Varghese N."/>
            <person name="Submissions S."/>
        </authorList>
    </citation>
    <scope>NUCLEOTIDE SEQUENCE [LARGE SCALE GENOMIC DNA]</scope>
    <source>
        <strain evidence="3 4">BS3667</strain>
    </source>
</reference>
<proteinExistence type="predicted"/>
<dbReference type="Gene3D" id="1.20.1290.10">
    <property type="entry name" value="AhpD-like"/>
    <property type="match status" value="1"/>
</dbReference>
<feature type="domain" description="Carboxymuconolactone decarboxylase-like" evidence="2">
    <location>
        <begin position="50"/>
        <end position="112"/>
    </location>
</feature>
<protein>
    <submittedName>
        <fullName evidence="3">Uncharacterized peroxidase-related enzyme</fullName>
    </submittedName>
</protein>
<dbReference type="EMBL" id="LT629795">
    <property type="protein sequence ID" value="SDU49657.1"/>
    <property type="molecule type" value="Genomic_DNA"/>
</dbReference>
<name>A0ABY0VQP1_9PSED</name>
<dbReference type="Proteomes" id="UP000182058">
    <property type="component" value="Chromosome I"/>
</dbReference>
<evidence type="ECO:0000313" key="3">
    <source>
        <dbReference type="EMBL" id="SDU49657.1"/>
    </source>
</evidence>
<keyword evidence="3" id="KW-0560">Oxidoreductase</keyword>
<dbReference type="PANTHER" id="PTHR35446">
    <property type="entry name" value="SI:CH211-175M2.5"/>
    <property type="match status" value="1"/>
</dbReference>
<keyword evidence="3" id="KW-0575">Peroxidase</keyword>
<dbReference type="InterPro" id="IPR029032">
    <property type="entry name" value="AhpD-like"/>
</dbReference>
<dbReference type="RefSeq" id="WP_048350923.1">
    <property type="nucleotide sequence ID" value="NZ_CP049044.1"/>
</dbReference>
<organism evidence="3 4">
    <name type="scientific">Pseudomonas psychrophila</name>
    <dbReference type="NCBI Taxonomy" id="122355"/>
    <lineage>
        <taxon>Bacteria</taxon>
        <taxon>Pseudomonadati</taxon>
        <taxon>Pseudomonadota</taxon>
        <taxon>Gammaproteobacteria</taxon>
        <taxon>Pseudomonadales</taxon>
        <taxon>Pseudomonadaceae</taxon>
        <taxon>Pseudomonas</taxon>
    </lineage>
</organism>
<dbReference type="PANTHER" id="PTHR35446:SF3">
    <property type="entry name" value="CMD DOMAIN-CONTAINING PROTEIN"/>
    <property type="match status" value="1"/>
</dbReference>
<sequence>MLSEYKISLPSLTPESTEGHGRDVLTKAKAQTGFIPNMYARMANSPGLLETYLQGYAAFRKESGFSLEEQEVIFLVISRENGCEYCMAAHSTLADVMSGVSPEVTDAIRNGTPISDFKLAALAEFTSVMFQTRGLPTEESVQSFLKAEFSERHILEIVLALAVKTLSNYSNHLFHTPLDEKFAARAWTQN</sequence>
<accession>A0ABY0VQP1</accession>
<evidence type="ECO:0000259" key="2">
    <source>
        <dbReference type="Pfam" id="PF02627"/>
    </source>
</evidence>
<dbReference type="Pfam" id="PF02627">
    <property type="entry name" value="CMD"/>
    <property type="match status" value="1"/>
</dbReference>
<evidence type="ECO:0000256" key="1">
    <source>
        <dbReference type="SAM" id="MobiDB-lite"/>
    </source>
</evidence>
<dbReference type="GO" id="GO:0004601">
    <property type="term" value="F:peroxidase activity"/>
    <property type="evidence" value="ECO:0007669"/>
    <property type="project" value="UniProtKB-KW"/>
</dbReference>
<keyword evidence="4" id="KW-1185">Reference proteome</keyword>
<dbReference type="GeneID" id="96619700"/>
<evidence type="ECO:0000313" key="4">
    <source>
        <dbReference type="Proteomes" id="UP000182058"/>
    </source>
</evidence>
<dbReference type="SUPFAM" id="SSF69118">
    <property type="entry name" value="AhpD-like"/>
    <property type="match status" value="1"/>
</dbReference>
<feature type="region of interest" description="Disordered" evidence="1">
    <location>
        <begin position="1"/>
        <end position="22"/>
    </location>
</feature>